<dbReference type="RefSeq" id="WP_377095545.1">
    <property type="nucleotide sequence ID" value="NZ_JBHSJM010000001.1"/>
</dbReference>
<evidence type="ECO:0000313" key="3">
    <source>
        <dbReference type="Proteomes" id="UP001597297"/>
    </source>
</evidence>
<comment type="caution">
    <text evidence="2">The sequence shown here is derived from an EMBL/GenBank/DDBJ whole genome shotgun (WGS) entry which is preliminary data.</text>
</comment>
<protein>
    <recommendedName>
        <fullName evidence="1">TPM domain-containing protein</fullName>
    </recommendedName>
</protein>
<proteinExistence type="predicted"/>
<reference evidence="3" key="1">
    <citation type="journal article" date="2019" name="Int. J. Syst. Evol. Microbiol.">
        <title>The Global Catalogue of Microorganisms (GCM) 10K type strain sequencing project: providing services to taxonomists for standard genome sequencing and annotation.</title>
        <authorList>
            <consortium name="The Broad Institute Genomics Platform"/>
            <consortium name="The Broad Institute Genome Sequencing Center for Infectious Disease"/>
            <person name="Wu L."/>
            <person name="Ma J."/>
        </authorList>
    </citation>
    <scope>NUCLEOTIDE SEQUENCE [LARGE SCALE GENOMIC DNA]</scope>
    <source>
        <strain evidence="3">JCM 16545</strain>
    </source>
</reference>
<dbReference type="Proteomes" id="UP001597297">
    <property type="component" value="Unassembled WGS sequence"/>
</dbReference>
<accession>A0ABW5E530</accession>
<dbReference type="InterPro" id="IPR007621">
    <property type="entry name" value="TPM_dom"/>
</dbReference>
<feature type="domain" description="TPM" evidence="1">
    <location>
        <begin position="34"/>
        <end position="153"/>
    </location>
</feature>
<evidence type="ECO:0000313" key="2">
    <source>
        <dbReference type="EMBL" id="MFD2275995.1"/>
    </source>
</evidence>
<dbReference type="Gene3D" id="3.10.310.50">
    <property type="match status" value="1"/>
</dbReference>
<evidence type="ECO:0000259" key="1">
    <source>
        <dbReference type="Pfam" id="PF04536"/>
    </source>
</evidence>
<keyword evidence="3" id="KW-1185">Reference proteome</keyword>
<name>A0ABW5E530_9BACT</name>
<sequence>MHLSAEECPHCGMQLEDLDVIYQNFERVVRRPHDAAGILRVQQRRQVSKWIAKAERAYPQLYFAVATASLSDEQHIRSYGFWLMNRGQFEDIPEGARADGCVLLVIDVNRKEVCLNFGYLLDYCVEEEAAFEALTGGHPYLIESNYMRAIEVMLGGTKRYVKKLRSIARKKQ</sequence>
<dbReference type="Pfam" id="PF04536">
    <property type="entry name" value="TPM_phosphatase"/>
    <property type="match status" value="1"/>
</dbReference>
<gene>
    <name evidence="2" type="ORF">ACFSQZ_05910</name>
</gene>
<dbReference type="EMBL" id="JBHUJC010000018">
    <property type="protein sequence ID" value="MFD2275995.1"/>
    <property type="molecule type" value="Genomic_DNA"/>
</dbReference>
<organism evidence="2 3">
    <name type="scientific">Rubritalea spongiae</name>
    <dbReference type="NCBI Taxonomy" id="430797"/>
    <lineage>
        <taxon>Bacteria</taxon>
        <taxon>Pseudomonadati</taxon>
        <taxon>Verrucomicrobiota</taxon>
        <taxon>Verrucomicrobiia</taxon>
        <taxon>Verrucomicrobiales</taxon>
        <taxon>Rubritaleaceae</taxon>
        <taxon>Rubritalea</taxon>
    </lineage>
</organism>